<evidence type="ECO:0000313" key="3">
    <source>
        <dbReference type="Proteomes" id="UP000007887"/>
    </source>
</evidence>
<dbReference type="AlphaFoldDB" id="I0GQ68"/>
<feature type="transmembrane region" description="Helical" evidence="1">
    <location>
        <begin position="451"/>
        <end position="471"/>
    </location>
</feature>
<proteinExistence type="predicted"/>
<reference evidence="2 3" key="1">
    <citation type="submission" date="2011-10" db="EMBL/GenBank/DDBJ databases">
        <title>Whole genome sequence of Selenomonas ruminantium subsp. lactilytica TAM6421.</title>
        <authorList>
            <person name="Oguchi A."/>
            <person name="Ankai A."/>
            <person name="Kaneko J."/>
            <person name="Yamada-Narita S."/>
            <person name="Fukui S."/>
            <person name="Takahashi M."/>
            <person name="Onodera T."/>
            <person name="Kojima S."/>
            <person name="Fushimi T."/>
            <person name="Abe N."/>
            <person name="Kamio Y."/>
            <person name="Yamazaki S."/>
            <person name="Fujita N."/>
        </authorList>
    </citation>
    <scope>NUCLEOTIDE SEQUENCE [LARGE SCALE GENOMIC DNA]</scope>
    <source>
        <strain evidence="3">NBRC 103574 / TAM6421</strain>
    </source>
</reference>
<feature type="transmembrane region" description="Helical" evidence="1">
    <location>
        <begin position="179"/>
        <end position="200"/>
    </location>
</feature>
<feature type="transmembrane region" description="Helical" evidence="1">
    <location>
        <begin position="287"/>
        <end position="306"/>
    </location>
</feature>
<dbReference type="PANTHER" id="PTHR30354">
    <property type="entry name" value="GNT FAMILY GLUCONATE TRANSPORTER"/>
    <property type="match status" value="1"/>
</dbReference>
<feature type="transmembrane region" description="Helical" evidence="1">
    <location>
        <begin position="327"/>
        <end position="350"/>
    </location>
</feature>
<sequence>MDTMEALCIGLALLGLMYFAYRGWSIILIAPFFAGLAALASMFDILPVYSELYMTRLAEYVKTYYPVFLFGAVFAKLMEKGGLASAIAGKIVDVLGEKRAILAVLMGCGALTYGGLSVFVVAFVMYPFGAVVFKKADIPKRLLPAALWVGIFSFAMVSLPGTPQIQNIIPSSYFQTSTWAAPGIGLFASLLFLLIGWGWIGRRAKLLQAQGEGYGDHGSDGQKKRHPKINIPWYWAMVPLLMVIVINVILSNPFGWEWGFHWNEESLAAFVPLKLTLLASHVGKVSAIWSISVALILSSMAAAYIGRHRLKVTDGFLPTVNYAALSSGSAALNVASGYAFGCVITAMPGFAPVTEWLVGIAASFGPLLSAVITTNIMCGITGSASGGLTIALSALGDQWAAMAIAAGIPLEVLHRIVAVASVGIDPVPHCGALVTLLAICGLSHKESYFDIAMIMGMKFLVPFLCILFYMLTGIC</sequence>
<name>I0GQ68_SELRL</name>
<protein>
    <submittedName>
        <fullName evidence="2">Putative divalent ion symporter</fullName>
    </submittedName>
</protein>
<feature type="transmembrane region" description="Helical" evidence="1">
    <location>
        <begin position="100"/>
        <end position="129"/>
    </location>
</feature>
<dbReference type="EMBL" id="AP012292">
    <property type="protein sequence ID" value="BAL82905.1"/>
    <property type="molecule type" value="Genomic_DNA"/>
</dbReference>
<dbReference type="PANTHER" id="PTHR30354:SF7">
    <property type="entry name" value="BLL7963 PROTEIN"/>
    <property type="match status" value="1"/>
</dbReference>
<feature type="transmembrane region" description="Helical" evidence="1">
    <location>
        <begin position="64"/>
        <end position="88"/>
    </location>
</feature>
<keyword evidence="1" id="KW-0812">Transmembrane</keyword>
<dbReference type="InterPro" id="IPR003474">
    <property type="entry name" value="Glcn_transporter"/>
</dbReference>
<evidence type="ECO:0000313" key="2">
    <source>
        <dbReference type="EMBL" id="BAL82905.1"/>
    </source>
</evidence>
<dbReference type="GO" id="GO:0005886">
    <property type="term" value="C:plasma membrane"/>
    <property type="evidence" value="ECO:0007669"/>
    <property type="project" value="TreeGrafter"/>
</dbReference>
<feature type="transmembrane region" description="Helical" evidence="1">
    <location>
        <begin position="32"/>
        <end position="52"/>
    </location>
</feature>
<dbReference type="KEGG" id="sri:SELR_11970"/>
<keyword evidence="1" id="KW-1133">Transmembrane helix</keyword>
<accession>I0GQ68</accession>
<gene>
    <name evidence="2" type="ordered locus">SELR_11970</name>
</gene>
<dbReference type="PATRIC" id="fig|927704.6.peg.1232"/>
<dbReference type="eggNOG" id="COG2610">
    <property type="taxonomic scope" value="Bacteria"/>
</dbReference>
<evidence type="ECO:0000256" key="1">
    <source>
        <dbReference type="SAM" id="Phobius"/>
    </source>
</evidence>
<dbReference type="Proteomes" id="UP000007887">
    <property type="component" value="Chromosome"/>
</dbReference>
<organism evidence="2 3">
    <name type="scientific">Selenomonas ruminantium subsp. lactilytica (strain NBRC 103574 / TAM6421)</name>
    <dbReference type="NCBI Taxonomy" id="927704"/>
    <lineage>
        <taxon>Bacteria</taxon>
        <taxon>Bacillati</taxon>
        <taxon>Bacillota</taxon>
        <taxon>Negativicutes</taxon>
        <taxon>Selenomonadales</taxon>
        <taxon>Selenomonadaceae</taxon>
        <taxon>Selenomonas</taxon>
    </lineage>
</organism>
<keyword evidence="1" id="KW-0472">Membrane</keyword>
<feature type="transmembrane region" description="Helical" evidence="1">
    <location>
        <begin position="233"/>
        <end position="250"/>
    </location>
</feature>
<feature type="transmembrane region" description="Helical" evidence="1">
    <location>
        <begin position="390"/>
        <end position="410"/>
    </location>
</feature>
<dbReference type="HOGENOM" id="CLU_042638_1_1_9"/>
<dbReference type="GO" id="GO:0015128">
    <property type="term" value="F:gluconate transmembrane transporter activity"/>
    <property type="evidence" value="ECO:0007669"/>
    <property type="project" value="InterPro"/>
</dbReference>
<feature type="transmembrane region" description="Helical" evidence="1">
    <location>
        <begin position="141"/>
        <end position="159"/>
    </location>
</feature>
<feature type="transmembrane region" description="Helical" evidence="1">
    <location>
        <begin position="356"/>
        <end position="378"/>
    </location>
</feature>